<keyword evidence="4" id="KW-0539">Nucleus</keyword>
<dbReference type="InterPro" id="IPR015943">
    <property type="entry name" value="WD40/YVTN_repeat-like_dom_sf"/>
</dbReference>
<evidence type="ECO:0000256" key="6">
    <source>
        <dbReference type="SAM" id="MobiDB-lite"/>
    </source>
</evidence>
<evidence type="ECO:0000256" key="3">
    <source>
        <dbReference type="ARBA" id="ARBA00022737"/>
    </source>
</evidence>
<dbReference type="Gene3D" id="2.130.10.10">
    <property type="entry name" value="YVTN repeat-like/Quinoprotein amine dehydrogenase"/>
    <property type="match status" value="2"/>
</dbReference>
<dbReference type="PANTHER" id="PTHR19932:SF10">
    <property type="entry name" value="WD REPEAT AND HMG-BOX DNA-BINDING PROTEIN 1"/>
    <property type="match status" value="1"/>
</dbReference>
<evidence type="ECO:0000259" key="9">
    <source>
        <dbReference type="Pfam" id="PF24817"/>
    </source>
</evidence>
<dbReference type="InterPro" id="IPR057646">
    <property type="entry name" value="WD40_WDHD1_1st"/>
</dbReference>
<dbReference type="InterPro" id="IPR001680">
    <property type="entry name" value="WD40_rpt"/>
</dbReference>
<dbReference type="InterPro" id="IPR036322">
    <property type="entry name" value="WD40_repeat_dom_sf"/>
</dbReference>
<dbReference type="Proteomes" id="UP000801492">
    <property type="component" value="Unassembled WGS sequence"/>
</dbReference>
<dbReference type="PANTHER" id="PTHR19932">
    <property type="entry name" value="WD REPEAT AND HMG-BOX DNA BINDING PROTEIN"/>
    <property type="match status" value="1"/>
</dbReference>
<dbReference type="GO" id="GO:0043596">
    <property type="term" value="C:nuclear replication fork"/>
    <property type="evidence" value="ECO:0007669"/>
    <property type="project" value="TreeGrafter"/>
</dbReference>
<accession>A0A8K0GEY2</accession>
<sequence length="928" mass="103112">MTIDRKPTRYAHSDGHTDVCYSDDGTRLITCGTDGDIRIWSGFNDDDPIQTCVGEWSLCVRQKGSRLHIATDNNSVQLMTFPEGERDGILVRFTAPVNHMAIGKNHEYIAVVAEDMEVNVIKLSEPRDSSNILTFSGLTGPPLSVALCPKAKLLAVSCGDEFLRVWNVESTSIVKEIECVPKTNSFMNAKLLCRVDFEPVLGRGLAYPNKNTVIIVNTIDWSSKSVLTCPEIESSFSIVQFSPCGQFMAAASDQGELVVWEIATQIVIDITKHSRSIALCAMMWNPLGNGEIAFCDVQGQLGIALNCTNIPASIETPSDNGEADNVDFSEFQFDDADEDDENVVSLEKLKADIMGKEETGSVSDKESSRSPTPRPRTPETPMQDAFMPTSTPKHLSSRYLCWNEIGIVRSYGCNDDLDDNKSIEVEFHDSTFHNTMMLRNFQDYTMSSLSTGALVVANSSQIKAIPLAAGTKEWSLSLPEEEEIICIASSNCLVCFATSNYLIHICSVFGTQKAVVSIPGPLVSMSAHGYFLLVAYHDGAPRKGDQCIKSMLVKLEGMSVENKNINSALRPETQLQWIGFTDLGTPAMFDSFGLLYLYPSTSNIWLPFCDTTKHRKNPSDGFFVTAVYESFQSVRGIRCKGSMYPSFTPRPNLSELPIEPLFIEMATEKSQLEANLFTWSTLRVENVEKKFKETALKTFALACRNDLDQRALELVEMIANPQLVTLATKYAMKLNRQRLAEKLTELASSLQESEWDNTNTDQSSIVLTPTIENVRPINKKFILNSGNKKTPKFKTRNDQVSTSETKPTSTSTVENSIEAGTSDQDISVNTPINTQESVFSEPSSTPKNPFLKKLKKPNSAVRNPLNLTDPNSGCTLEEVNIEKENKSSFNNGTNLEKNSEKRKRPDSTDKQEVNKQRKLDKFMFSKRS</sequence>
<dbReference type="EMBL" id="VTPC01005723">
    <property type="protein sequence ID" value="KAF2895708.1"/>
    <property type="molecule type" value="Genomic_DNA"/>
</dbReference>
<dbReference type="GO" id="GO:0006281">
    <property type="term" value="P:DNA repair"/>
    <property type="evidence" value="ECO:0007669"/>
    <property type="project" value="TreeGrafter"/>
</dbReference>
<evidence type="ECO:0000256" key="1">
    <source>
        <dbReference type="ARBA" id="ARBA00004123"/>
    </source>
</evidence>
<dbReference type="SUPFAM" id="SSF50978">
    <property type="entry name" value="WD40 repeat-like"/>
    <property type="match status" value="1"/>
</dbReference>
<name>A0A8K0GEY2_IGNLU</name>
<feature type="domain" description="WDHD1/CFT4 helical bundle" evidence="8">
    <location>
        <begin position="676"/>
        <end position="750"/>
    </location>
</feature>
<keyword evidence="3" id="KW-0677">Repeat</keyword>
<dbReference type="AlphaFoldDB" id="A0A8K0GEY2"/>
<dbReference type="PROSITE" id="PS50294">
    <property type="entry name" value="WD_REPEATS_REGION"/>
    <property type="match status" value="1"/>
</dbReference>
<proteinExistence type="predicted"/>
<dbReference type="InterPro" id="IPR022100">
    <property type="entry name" value="WDHD1/CFT4_beta-prop_2nd"/>
</dbReference>
<feature type="compositionally biased region" description="Basic and acidic residues" evidence="6">
    <location>
        <begin position="897"/>
        <end position="928"/>
    </location>
</feature>
<comment type="caution">
    <text evidence="10">The sequence shown here is derived from an EMBL/GenBank/DDBJ whole genome shotgun (WGS) entry which is preliminary data.</text>
</comment>
<protein>
    <recommendedName>
        <fullName evidence="12">WD repeat and HMG-box DNA-binding protein 1</fullName>
    </recommendedName>
</protein>
<organism evidence="10 11">
    <name type="scientific">Ignelater luminosus</name>
    <name type="common">Cucubano</name>
    <name type="synonym">Pyrophorus luminosus</name>
    <dbReference type="NCBI Taxonomy" id="2038154"/>
    <lineage>
        <taxon>Eukaryota</taxon>
        <taxon>Metazoa</taxon>
        <taxon>Ecdysozoa</taxon>
        <taxon>Arthropoda</taxon>
        <taxon>Hexapoda</taxon>
        <taxon>Insecta</taxon>
        <taxon>Pterygota</taxon>
        <taxon>Neoptera</taxon>
        <taxon>Endopterygota</taxon>
        <taxon>Coleoptera</taxon>
        <taxon>Polyphaga</taxon>
        <taxon>Elateriformia</taxon>
        <taxon>Elateroidea</taxon>
        <taxon>Elateridae</taxon>
        <taxon>Agrypninae</taxon>
        <taxon>Pyrophorini</taxon>
        <taxon>Ignelater</taxon>
    </lineage>
</organism>
<dbReference type="SMART" id="SM00320">
    <property type="entry name" value="WD40"/>
    <property type="match status" value="4"/>
</dbReference>
<dbReference type="GO" id="GO:0003682">
    <property type="term" value="F:chromatin binding"/>
    <property type="evidence" value="ECO:0007669"/>
    <property type="project" value="TreeGrafter"/>
</dbReference>
<feature type="compositionally biased region" description="Basic and acidic residues" evidence="6">
    <location>
        <begin position="355"/>
        <end position="368"/>
    </location>
</feature>
<feature type="compositionally biased region" description="Polar residues" evidence="6">
    <location>
        <begin position="813"/>
        <end position="829"/>
    </location>
</feature>
<evidence type="ECO:0000259" key="8">
    <source>
        <dbReference type="Pfam" id="PF20946"/>
    </source>
</evidence>
<dbReference type="Pfam" id="PF12341">
    <property type="entry name" value="Mcl1_mid"/>
    <property type="match status" value="1"/>
</dbReference>
<dbReference type="InterPro" id="IPR048591">
    <property type="entry name" value="WDHD1/CFT4_hel"/>
</dbReference>
<evidence type="ECO:0000256" key="4">
    <source>
        <dbReference type="ARBA" id="ARBA00023242"/>
    </source>
</evidence>
<feature type="region of interest" description="Disordered" evidence="6">
    <location>
        <begin position="785"/>
        <end position="829"/>
    </location>
</feature>
<evidence type="ECO:0000313" key="10">
    <source>
        <dbReference type="EMBL" id="KAF2895708.1"/>
    </source>
</evidence>
<dbReference type="Pfam" id="PF24817">
    <property type="entry name" value="WD40_WDHD1_1st"/>
    <property type="match status" value="1"/>
</dbReference>
<evidence type="ECO:0000256" key="5">
    <source>
        <dbReference type="PROSITE-ProRule" id="PRU00221"/>
    </source>
</evidence>
<dbReference type="GO" id="GO:0006261">
    <property type="term" value="P:DNA-templated DNA replication"/>
    <property type="evidence" value="ECO:0007669"/>
    <property type="project" value="TreeGrafter"/>
</dbReference>
<evidence type="ECO:0000256" key="2">
    <source>
        <dbReference type="ARBA" id="ARBA00022574"/>
    </source>
</evidence>
<feature type="domain" description="WDHD1/CFT4 second beta-propeller" evidence="7">
    <location>
        <begin position="385"/>
        <end position="659"/>
    </location>
</feature>
<dbReference type="Pfam" id="PF20946">
    <property type="entry name" value="Ctf4_C"/>
    <property type="match status" value="1"/>
</dbReference>
<gene>
    <name evidence="10" type="ORF">ILUMI_10488</name>
</gene>
<reference evidence="10" key="1">
    <citation type="submission" date="2019-08" db="EMBL/GenBank/DDBJ databases">
        <title>The genome of the North American firefly Photinus pyralis.</title>
        <authorList>
            <consortium name="Photinus pyralis genome working group"/>
            <person name="Fallon T.R."/>
            <person name="Sander Lower S.E."/>
            <person name="Weng J.-K."/>
        </authorList>
    </citation>
    <scope>NUCLEOTIDE SEQUENCE</scope>
    <source>
        <strain evidence="10">TRF0915ILg1</strain>
        <tissue evidence="10">Whole body</tissue>
    </source>
</reference>
<feature type="region of interest" description="Disordered" evidence="6">
    <location>
        <begin position="883"/>
        <end position="928"/>
    </location>
</feature>
<evidence type="ECO:0008006" key="12">
    <source>
        <dbReference type="Google" id="ProtNLM"/>
    </source>
</evidence>
<feature type="domain" description="WDHD1 first WD40" evidence="9">
    <location>
        <begin position="9"/>
        <end position="303"/>
    </location>
</feature>
<evidence type="ECO:0000259" key="7">
    <source>
        <dbReference type="Pfam" id="PF12341"/>
    </source>
</evidence>
<keyword evidence="11" id="KW-1185">Reference proteome</keyword>
<feature type="repeat" description="WD" evidence="5">
    <location>
        <begin position="9"/>
        <end position="41"/>
    </location>
</feature>
<feature type="region of interest" description="Disordered" evidence="6">
    <location>
        <begin position="355"/>
        <end position="391"/>
    </location>
</feature>
<keyword evidence="2 5" id="KW-0853">WD repeat</keyword>
<dbReference type="OrthoDB" id="427368at2759"/>
<feature type="compositionally biased region" description="Low complexity" evidence="6">
    <location>
        <begin position="801"/>
        <end position="812"/>
    </location>
</feature>
<dbReference type="PROSITE" id="PS50082">
    <property type="entry name" value="WD_REPEATS_2"/>
    <property type="match status" value="2"/>
</dbReference>
<dbReference type="GO" id="GO:0000278">
    <property type="term" value="P:mitotic cell cycle"/>
    <property type="evidence" value="ECO:0007669"/>
    <property type="project" value="TreeGrafter"/>
</dbReference>
<feature type="repeat" description="WD" evidence="5">
    <location>
        <begin position="135"/>
        <end position="176"/>
    </location>
</feature>
<comment type="subcellular location">
    <subcellularLocation>
        <location evidence="1">Nucleus</location>
    </subcellularLocation>
</comment>
<evidence type="ECO:0000313" key="11">
    <source>
        <dbReference type="Proteomes" id="UP000801492"/>
    </source>
</evidence>
<feature type="compositionally biased region" description="Polar residues" evidence="6">
    <location>
        <begin position="887"/>
        <end position="896"/>
    </location>
</feature>